<dbReference type="Pfam" id="PF25873">
    <property type="entry name" value="WHD_MalT"/>
    <property type="match status" value="1"/>
</dbReference>
<evidence type="ECO:0000256" key="2">
    <source>
        <dbReference type="ARBA" id="ARBA00023125"/>
    </source>
</evidence>
<feature type="domain" description="HTH luxR-type" evidence="4">
    <location>
        <begin position="681"/>
        <end position="746"/>
    </location>
</feature>
<dbReference type="InterPro" id="IPR011990">
    <property type="entry name" value="TPR-like_helical_dom_sf"/>
</dbReference>
<keyword evidence="2" id="KW-0238">DNA-binding</keyword>
<dbReference type="Gene3D" id="1.10.10.10">
    <property type="entry name" value="Winged helix-like DNA-binding domain superfamily/Winged helix DNA-binding domain"/>
    <property type="match status" value="1"/>
</dbReference>
<dbReference type="EMBL" id="SHKR01000011">
    <property type="protein sequence ID" value="RZU19121.1"/>
    <property type="molecule type" value="Genomic_DNA"/>
</dbReference>
<proteinExistence type="predicted"/>
<dbReference type="SUPFAM" id="SSF52540">
    <property type="entry name" value="P-loop containing nucleoside triphosphate hydrolases"/>
    <property type="match status" value="1"/>
</dbReference>
<dbReference type="SUPFAM" id="SSF46894">
    <property type="entry name" value="C-terminal effector domain of the bipartite response regulators"/>
    <property type="match status" value="1"/>
</dbReference>
<keyword evidence="1" id="KW-0805">Transcription regulation</keyword>
<dbReference type="GO" id="GO:0006355">
    <property type="term" value="P:regulation of DNA-templated transcription"/>
    <property type="evidence" value="ECO:0007669"/>
    <property type="project" value="InterPro"/>
</dbReference>
<dbReference type="InterPro" id="IPR059106">
    <property type="entry name" value="WHD_MalT"/>
</dbReference>
<organism evidence="5 6">
    <name type="scientific">Kribbella rubisoli</name>
    <dbReference type="NCBI Taxonomy" id="3075929"/>
    <lineage>
        <taxon>Bacteria</taxon>
        <taxon>Bacillati</taxon>
        <taxon>Actinomycetota</taxon>
        <taxon>Actinomycetes</taxon>
        <taxon>Propionibacteriales</taxon>
        <taxon>Kribbellaceae</taxon>
        <taxon>Kribbella</taxon>
    </lineage>
</organism>
<sequence length="750" mass="80481">MVVWEGPGAAAPAAVELDQSLLEAKLSIPQPRPGSVSRAPIIDATRAGGCRVVGVTAPAGYGKTTLLAQWALAEDRPVGWVSLDRYDDDPAVLLTLLASAFARVSPDNAGLAADMGGLCVDVLGRAAPRLAAAFRSSPEPFVLMVDDLHELHASACHDALGVAISGIPDGSQLVAASRFEQPHLPRLRASGEAVELDADDLALDETGAEQIFAEARIGISHELAAAVTERTEGWPVGLYLAAVIAGHDRDRGLEVSGDDRYVADYLYRESLMLMPKKTQRFLRRTAVLDQLCAPLCDAVMGESGGQARLRALEASSSFLIPLDRRREWFRYHALYREFLLAELRRVEPEVLVKLHLRAADWYESNGSPALAVEHLLNTTAGDRCVQLVTALVLPTYNAGQMSTVQRWLSTLGDSAVEGYPPLAVLAGWVTALTGQTAAAERWAAIVDAASFDQVPVDGTASFDSGRAMLRAVMCASGPEQMMVDANAAVAQEPTWSPWLDTAVLLSAHAHLLAADLDEARVLFVEAVSIGATLGNTDTVVDGEAELALLAMDHGRWPEATERVERALAVVDEHRLYDYAVSVLAFAAAARLAVHRGDLEAADRQLAQAMRARPSCTFVLPFFAVRARLQLAKAYSTRGDQATARHLLREIDEILRHRPALGALVDQVSEVRQTVAANAQSAATRAAPLTGAELRLLPYLQTHLTIGAIGQRLFVSRNTVSSEIASIYRKLGVSSRNDAVQQATRIGLLGG</sequence>
<keyword evidence="3" id="KW-0804">Transcription</keyword>
<dbReference type="PANTHER" id="PTHR44688">
    <property type="entry name" value="DNA-BINDING TRANSCRIPTIONAL ACTIVATOR DEVR_DOSR"/>
    <property type="match status" value="1"/>
</dbReference>
<accession>A0A4Q7X7R5</accession>
<dbReference type="GO" id="GO:0003677">
    <property type="term" value="F:DNA binding"/>
    <property type="evidence" value="ECO:0007669"/>
    <property type="project" value="UniProtKB-KW"/>
</dbReference>
<comment type="caution">
    <text evidence="5">The sequence shown here is derived from an EMBL/GenBank/DDBJ whole genome shotgun (WGS) entry which is preliminary data.</text>
</comment>
<dbReference type="Gene3D" id="3.40.50.300">
    <property type="entry name" value="P-loop containing nucleotide triphosphate hydrolases"/>
    <property type="match status" value="1"/>
</dbReference>
<dbReference type="Pfam" id="PF00196">
    <property type="entry name" value="GerE"/>
    <property type="match status" value="1"/>
</dbReference>
<evidence type="ECO:0000256" key="1">
    <source>
        <dbReference type="ARBA" id="ARBA00023015"/>
    </source>
</evidence>
<dbReference type="InterPro" id="IPR036388">
    <property type="entry name" value="WH-like_DNA-bd_sf"/>
</dbReference>
<dbReference type="SMART" id="SM00421">
    <property type="entry name" value="HTH_LUXR"/>
    <property type="match status" value="1"/>
</dbReference>
<evidence type="ECO:0000259" key="4">
    <source>
        <dbReference type="PROSITE" id="PS50043"/>
    </source>
</evidence>
<dbReference type="Proteomes" id="UP000292027">
    <property type="component" value="Unassembled WGS sequence"/>
</dbReference>
<name>A0A4Q7X7R5_9ACTN</name>
<dbReference type="SUPFAM" id="SSF48452">
    <property type="entry name" value="TPR-like"/>
    <property type="match status" value="1"/>
</dbReference>
<dbReference type="InterPro" id="IPR027417">
    <property type="entry name" value="P-loop_NTPase"/>
</dbReference>
<evidence type="ECO:0000256" key="3">
    <source>
        <dbReference type="ARBA" id="ARBA00023163"/>
    </source>
</evidence>
<dbReference type="PANTHER" id="PTHR44688:SF16">
    <property type="entry name" value="DNA-BINDING TRANSCRIPTIONAL ACTIVATOR DEVR_DOSR"/>
    <property type="match status" value="1"/>
</dbReference>
<dbReference type="InterPro" id="IPR000792">
    <property type="entry name" value="Tscrpt_reg_LuxR_C"/>
</dbReference>
<dbReference type="AlphaFoldDB" id="A0A4Q7X7R5"/>
<dbReference type="Gene3D" id="1.25.40.10">
    <property type="entry name" value="Tetratricopeptide repeat domain"/>
    <property type="match status" value="1"/>
</dbReference>
<dbReference type="InterPro" id="IPR016032">
    <property type="entry name" value="Sig_transdc_resp-reg_C-effctor"/>
</dbReference>
<dbReference type="OrthoDB" id="134985at2"/>
<protein>
    <submittedName>
        <fullName evidence="5">LuxR family maltose regulon positive regulatory protein</fullName>
    </submittedName>
</protein>
<evidence type="ECO:0000313" key="5">
    <source>
        <dbReference type="EMBL" id="RZU19121.1"/>
    </source>
</evidence>
<evidence type="ECO:0000313" key="6">
    <source>
        <dbReference type="Proteomes" id="UP000292027"/>
    </source>
</evidence>
<gene>
    <name evidence="5" type="ORF">EV645_1329</name>
</gene>
<reference evidence="5 6" key="1">
    <citation type="journal article" date="2015" name="Stand. Genomic Sci.">
        <title>Genomic Encyclopedia of Bacterial and Archaeal Type Strains, Phase III: the genomes of soil and plant-associated and newly described type strains.</title>
        <authorList>
            <person name="Whitman W.B."/>
            <person name="Woyke T."/>
            <person name="Klenk H.P."/>
            <person name="Zhou Y."/>
            <person name="Lilburn T.G."/>
            <person name="Beck B.J."/>
            <person name="De Vos P."/>
            <person name="Vandamme P."/>
            <person name="Eisen J.A."/>
            <person name="Garrity G."/>
            <person name="Hugenholtz P."/>
            <person name="Kyrpides N.C."/>
        </authorList>
    </citation>
    <scope>NUCLEOTIDE SEQUENCE [LARGE SCALE GENOMIC DNA]</scope>
    <source>
        <strain evidence="5 6">VKM Ac-2540</strain>
    </source>
</reference>
<dbReference type="PROSITE" id="PS50043">
    <property type="entry name" value="HTH_LUXR_2"/>
    <property type="match status" value="1"/>
</dbReference>
<keyword evidence="6" id="KW-1185">Reference proteome</keyword>